<dbReference type="Proteomes" id="UP001501057">
    <property type="component" value="Unassembled WGS sequence"/>
</dbReference>
<gene>
    <name evidence="1" type="ORF">GCM10009710_24760</name>
</gene>
<proteinExistence type="predicted"/>
<dbReference type="Pfam" id="PF13563">
    <property type="entry name" value="2_5_RNA_ligase2"/>
    <property type="match status" value="1"/>
</dbReference>
<protein>
    <submittedName>
        <fullName evidence="1">2'-5' RNA ligase family protein</fullName>
    </submittedName>
</protein>
<reference evidence="1 2" key="1">
    <citation type="journal article" date="2019" name="Int. J. Syst. Evol. Microbiol.">
        <title>The Global Catalogue of Microorganisms (GCM) 10K type strain sequencing project: providing services to taxonomists for standard genome sequencing and annotation.</title>
        <authorList>
            <consortium name="The Broad Institute Genomics Platform"/>
            <consortium name="The Broad Institute Genome Sequencing Center for Infectious Disease"/>
            <person name="Wu L."/>
            <person name="Ma J."/>
        </authorList>
    </citation>
    <scope>NUCLEOTIDE SEQUENCE [LARGE SCALE GENOMIC DNA]</scope>
    <source>
        <strain evidence="1 2">JCM 13518</strain>
    </source>
</reference>
<evidence type="ECO:0000313" key="2">
    <source>
        <dbReference type="Proteomes" id="UP001501057"/>
    </source>
</evidence>
<accession>A0ABN2JYG2</accession>
<dbReference type="SUPFAM" id="SSF55144">
    <property type="entry name" value="LigT-like"/>
    <property type="match status" value="1"/>
</dbReference>
<name>A0ABN2JYG2_9ACTN</name>
<organism evidence="1 2">
    <name type="scientific">Aeromicrobium alkaliterrae</name>
    <dbReference type="NCBI Taxonomy" id="302168"/>
    <lineage>
        <taxon>Bacteria</taxon>
        <taxon>Bacillati</taxon>
        <taxon>Actinomycetota</taxon>
        <taxon>Actinomycetes</taxon>
        <taxon>Propionibacteriales</taxon>
        <taxon>Nocardioidaceae</taxon>
        <taxon>Aeromicrobium</taxon>
    </lineage>
</organism>
<dbReference type="Gene3D" id="3.90.1140.10">
    <property type="entry name" value="Cyclic phosphodiesterase"/>
    <property type="match status" value="1"/>
</dbReference>
<sequence length="173" mass="18175">MPQTIELTLDDELDAAVRAEWDVLAAAGLPSQALHLGITNAPHVTLGVASALDAATTGRLAAVPLPDQIRLGGLLVFRGRRSSVVSRAVIPSAALLAAHAAVDEAMAGAPGRPDLTLPGRWTPHVTLARRLDDARLAQALDLLAEVPRELVGAPSALRHWDSDAKAVHVLRTR</sequence>
<evidence type="ECO:0000313" key="1">
    <source>
        <dbReference type="EMBL" id="GAA1743795.1"/>
    </source>
</evidence>
<dbReference type="EMBL" id="BAAAME010000004">
    <property type="protein sequence ID" value="GAA1743795.1"/>
    <property type="molecule type" value="Genomic_DNA"/>
</dbReference>
<keyword evidence="2" id="KW-1185">Reference proteome</keyword>
<dbReference type="RefSeq" id="WP_344202045.1">
    <property type="nucleotide sequence ID" value="NZ_BAAAME010000004.1"/>
</dbReference>
<dbReference type="GO" id="GO:0016874">
    <property type="term" value="F:ligase activity"/>
    <property type="evidence" value="ECO:0007669"/>
    <property type="project" value="UniProtKB-KW"/>
</dbReference>
<dbReference type="InterPro" id="IPR009097">
    <property type="entry name" value="Cyclic_Pdiesterase"/>
</dbReference>
<comment type="caution">
    <text evidence="1">The sequence shown here is derived from an EMBL/GenBank/DDBJ whole genome shotgun (WGS) entry which is preliminary data.</text>
</comment>
<keyword evidence="1" id="KW-0436">Ligase</keyword>